<keyword evidence="3" id="KW-1185">Reference proteome</keyword>
<dbReference type="STRING" id="253628.A0A0D1YPI1"/>
<dbReference type="HOGENOM" id="CLU_401253_0_0_1"/>
<evidence type="ECO:0000313" key="3">
    <source>
        <dbReference type="Proteomes" id="UP000053259"/>
    </source>
</evidence>
<evidence type="ECO:0000313" key="2">
    <source>
        <dbReference type="EMBL" id="KIW02532.1"/>
    </source>
</evidence>
<feature type="compositionally biased region" description="Low complexity" evidence="1">
    <location>
        <begin position="121"/>
        <end position="130"/>
    </location>
</feature>
<evidence type="ECO:0000256" key="1">
    <source>
        <dbReference type="SAM" id="MobiDB-lite"/>
    </source>
</evidence>
<feature type="compositionally biased region" description="Basic and acidic residues" evidence="1">
    <location>
        <begin position="258"/>
        <end position="269"/>
    </location>
</feature>
<feature type="region of interest" description="Disordered" evidence="1">
    <location>
        <begin position="47"/>
        <end position="99"/>
    </location>
</feature>
<feature type="compositionally biased region" description="Low complexity" evidence="1">
    <location>
        <begin position="443"/>
        <end position="452"/>
    </location>
</feature>
<dbReference type="OrthoDB" id="5404323at2759"/>
<feature type="compositionally biased region" description="Low complexity" evidence="1">
    <location>
        <begin position="484"/>
        <end position="496"/>
    </location>
</feature>
<feature type="region of interest" description="Disordered" evidence="1">
    <location>
        <begin position="115"/>
        <end position="179"/>
    </location>
</feature>
<gene>
    <name evidence="2" type="ORF">PV09_06330</name>
</gene>
<feature type="compositionally biased region" description="Basic residues" evidence="1">
    <location>
        <begin position="519"/>
        <end position="535"/>
    </location>
</feature>
<feature type="region of interest" description="Disordered" evidence="1">
    <location>
        <begin position="637"/>
        <end position="671"/>
    </location>
</feature>
<proteinExistence type="predicted"/>
<feature type="region of interest" description="Disordered" evidence="1">
    <location>
        <begin position="431"/>
        <end position="550"/>
    </location>
</feature>
<feature type="compositionally biased region" description="Low complexity" evidence="1">
    <location>
        <begin position="47"/>
        <end position="66"/>
    </location>
</feature>
<feature type="compositionally biased region" description="Acidic residues" evidence="1">
    <location>
        <begin position="89"/>
        <end position="99"/>
    </location>
</feature>
<organism evidence="2 3">
    <name type="scientific">Verruconis gallopava</name>
    <dbReference type="NCBI Taxonomy" id="253628"/>
    <lineage>
        <taxon>Eukaryota</taxon>
        <taxon>Fungi</taxon>
        <taxon>Dikarya</taxon>
        <taxon>Ascomycota</taxon>
        <taxon>Pezizomycotina</taxon>
        <taxon>Dothideomycetes</taxon>
        <taxon>Pleosporomycetidae</taxon>
        <taxon>Venturiales</taxon>
        <taxon>Sympoventuriaceae</taxon>
        <taxon>Verruconis</taxon>
    </lineage>
</organism>
<dbReference type="InParanoid" id="A0A0D1YPI1"/>
<dbReference type="Proteomes" id="UP000053259">
    <property type="component" value="Unassembled WGS sequence"/>
</dbReference>
<protein>
    <submittedName>
        <fullName evidence="2">Uncharacterized protein</fullName>
    </submittedName>
</protein>
<dbReference type="VEuPathDB" id="FungiDB:PV09_06330"/>
<dbReference type="RefSeq" id="XP_016212401.1">
    <property type="nucleotide sequence ID" value="XM_016359953.1"/>
</dbReference>
<dbReference type="GeneID" id="27314303"/>
<dbReference type="AlphaFoldDB" id="A0A0D1YPI1"/>
<feature type="region of interest" description="Disordered" evidence="1">
    <location>
        <begin position="243"/>
        <end position="281"/>
    </location>
</feature>
<name>A0A0D1YPI1_9PEZI</name>
<dbReference type="EMBL" id="KN847549">
    <property type="protein sequence ID" value="KIW02532.1"/>
    <property type="molecule type" value="Genomic_DNA"/>
</dbReference>
<sequence>MDMFSMFTADAAAKHGHEFSRTSTAPAARVGGGGGAVSAHVQQTLAQRRLPLPRSPLSVLPRARSPNTMPPRQRARPQSMKVTMAELKEDPEEEKADEEEQLRMIEAKIRSFTIPGAFHDSPPSSSPLSSEDTTPRPAPAHLPSPSPSPSPSIPVATTRSESASVSASETTDTSRVRRSSNKPKVFYRLGRPVNADRKYYLRPKCLLQVQEPGPKFHRPVYDVVPGSRFNPRTKIGQKLRRLRRNKDGTGADDLVVVKSEHSEGKHENENSEEEDDHEHETLNGQEVLGTIQPAEDGPSAYITLGETVWKATLDGRGASYTLENASNAAERVRWYVPKSKRAAVQNGGARELSFATLLPGSKRHPIVANMSEGHLEFYEEFCSPLAPEKTIRTDDALRKLIIVSGLWVYFCEGWSKHYDFSSVVATSAKPVPARSVSMRSTNTGLRGLLRSPTRSRSRSPARSIGCDNLSASSDARSREGSHDSMTTTISPISTMTRHCFPPSSSQNPSRAPSPEPSARGRRRWSWTHHLRRISHNTRTATDPPEQRSRDDTVVTAGLLHVERLPTPIDTKQHPLQQAFVRPTPNSTKINVHGSETPVLNTDRSAAEPLIETRFPSHLDGTKSSVVTEISEHRFGLGSLARPKNIDTHKGTESPTSSDEDPGVGSPWWQQYDRMVFKQNPPAIPQP</sequence>
<feature type="compositionally biased region" description="Low complexity" evidence="1">
    <location>
        <begin position="153"/>
        <end position="173"/>
    </location>
</feature>
<accession>A0A0D1YPI1</accession>
<reference evidence="2 3" key="1">
    <citation type="submission" date="2015-01" db="EMBL/GenBank/DDBJ databases">
        <title>The Genome Sequence of Ochroconis gallopava CBS43764.</title>
        <authorList>
            <consortium name="The Broad Institute Genomics Platform"/>
            <person name="Cuomo C."/>
            <person name="de Hoog S."/>
            <person name="Gorbushina A."/>
            <person name="Stielow B."/>
            <person name="Teixiera M."/>
            <person name="Abouelleil A."/>
            <person name="Chapman S.B."/>
            <person name="Priest M."/>
            <person name="Young S.K."/>
            <person name="Wortman J."/>
            <person name="Nusbaum C."/>
            <person name="Birren B."/>
        </authorList>
    </citation>
    <scope>NUCLEOTIDE SEQUENCE [LARGE SCALE GENOMIC DNA]</scope>
    <source>
        <strain evidence="2 3">CBS 43764</strain>
    </source>
</reference>
<feature type="compositionally biased region" description="Pro residues" evidence="1">
    <location>
        <begin position="136"/>
        <end position="152"/>
    </location>
</feature>